<name>A0A3B1DXD0_9ZZZZ</name>
<dbReference type="Pfam" id="PF02737">
    <property type="entry name" value="3HCDH_N"/>
    <property type="match status" value="1"/>
</dbReference>
<sequence length="823" mass="91788">MNRVFSFGDKTIESAAKRILEMRRIAVIGAGTMGQGIAADLLQKTDCEVVLLDVSSEALDRAREVLSAKWAGEVGAARIRPEDAKTLEARTIFSQSYSDLADADIVWEAATEAVDIKQKIFQKLEEVVDIDRLGAIFSNTSSHTTEELAILFSSEAFRSKFLTVHGYFPFDFNRLIDVMKGKYASAETFALGVVFADQVLEKTVMALPVDHHGYITDPIFQGMAAIMSWDIRTGQDILDLGGLWSMFTTNPFTVLDQTGHMPYTESSRHLGNALPDHDRLKSLYIRDGAHYPEWIAHLEQSGYSGVNSKERCGFFKWSQGPKSKPAEVFDPETREYVAKGQTSRAAFWSMFEAAERDRAGGKIKSVDALLSVALADDKAGQAFRRYVLPICLYVLDLIQDGYATPGQINTCCRAGLRFKVGLVELVDAMIDEFTIPGVLTLIHRARDENASDPHMLDMLDTDGLRGPRIGKPCLLHELKKRNLIRLLGYGIYYKTPVAELDLASGTYRGCYGELKLCEPSSRDRVASIVFNCPLRGNVFNRAVIDQLAHAYHRVLSLHESGRCGAVLFTAAGNGMRMLGADAKEFNRGWFERDKGYAPLAEEDAAASSRNAVELFRTIQRSPVASVGVFGEKWGGGAEFTYFLDLRYDVRAFGYIYDTLERKNEWCEKPIYNQPELDYAILPGFAAATELKRLGVGHSGAFEIFDQGLTATRAHQIGLSNSVFDDELEALRRGYERARQMAKDAPYSRALFKVQLARDQDDAALARETGAVFDPHRNPYIQSGLVKLLDRGARPPKMDYSCREVKLPGWEYPRSDGMTEHVET</sequence>
<evidence type="ECO:0000313" key="2">
    <source>
        <dbReference type="EMBL" id="VAX41004.1"/>
    </source>
</evidence>
<dbReference type="SUPFAM" id="SSF51735">
    <property type="entry name" value="NAD(P)-binding Rossmann-fold domains"/>
    <property type="match status" value="1"/>
</dbReference>
<accession>A0A3B1DXD0</accession>
<dbReference type="GO" id="GO:0006631">
    <property type="term" value="P:fatty acid metabolic process"/>
    <property type="evidence" value="ECO:0007669"/>
    <property type="project" value="InterPro"/>
</dbReference>
<dbReference type="SUPFAM" id="SSF52096">
    <property type="entry name" value="ClpP/crotonase"/>
    <property type="match status" value="1"/>
</dbReference>
<organism evidence="2">
    <name type="scientific">hydrothermal vent metagenome</name>
    <dbReference type="NCBI Taxonomy" id="652676"/>
    <lineage>
        <taxon>unclassified sequences</taxon>
        <taxon>metagenomes</taxon>
        <taxon>ecological metagenomes</taxon>
    </lineage>
</organism>
<protein>
    <recommendedName>
        <fullName evidence="1">3-hydroxyacyl-CoA dehydrogenase NAD binding domain-containing protein</fullName>
    </recommendedName>
</protein>
<gene>
    <name evidence="2" type="ORF">MNBD_PLANCTO03-1568</name>
</gene>
<evidence type="ECO:0000259" key="1">
    <source>
        <dbReference type="Pfam" id="PF02737"/>
    </source>
</evidence>
<dbReference type="AlphaFoldDB" id="A0A3B1DXD0"/>
<dbReference type="Gene3D" id="3.90.226.10">
    <property type="entry name" value="2-enoyl-CoA Hydratase, Chain A, domain 1"/>
    <property type="match status" value="1"/>
</dbReference>
<dbReference type="PANTHER" id="PTHR48075:SF5">
    <property type="entry name" value="3-HYDROXYBUTYRYL-COA DEHYDROGENASE"/>
    <property type="match status" value="1"/>
</dbReference>
<dbReference type="Gene3D" id="1.10.1040.50">
    <property type="match status" value="1"/>
</dbReference>
<dbReference type="PANTHER" id="PTHR48075">
    <property type="entry name" value="3-HYDROXYACYL-COA DEHYDROGENASE FAMILY PROTEIN"/>
    <property type="match status" value="1"/>
</dbReference>
<proteinExistence type="predicted"/>
<dbReference type="Gene3D" id="3.40.50.720">
    <property type="entry name" value="NAD(P)-binding Rossmann-like Domain"/>
    <property type="match status" value="1"/>
</dbReference>
<dbReference type="InterPro" id="IPR036291">
    <property type="entry name" value="NAD(P)-bd_dom_sf"/>
</dbReference>
<feature type="domain" description="3-hydroxyacyl-CoA dehydrogenase NAD binding" evidence="1">
    <location>
        <begin position="25"/>
        <end position="205"/>
    </location>
</feature>
<dbReference type="InterPro" id="IPR029045">
    <property type="entry name" value="ClpP/crotonase-like_dom_sf"/>
</dbReference>
<dbReference type="EMBL" id="UOGK01000480">
    <property type="protein sequence ID" value="VAX41004.1"/>
    <property type="molecule type" value="Genomic_DNA"/>
</dbReference>
<reference evidence="2" key="1">
    <citation type="submission" date="2018-06" db="EMBL/GenBank/DDBJ databases">
        <authorList>
            <person name="Zhirakovskaya E."/>
        </authorList>
    </citation>
    <scope>NUCLEOTIDE SEQUENCE</scope>
</reference>
<dbReference type="InterPro" id="IPR006176">
    <property type="entry name" value="3-OHacyl-CoA_DH_NAD-bd"/>
</dbReference>
<dbReference type="GO" id="GO:0016491">
    <property type="term" value="F:oxidoreductase activity"/>
    <property type="evidence" value="ECO:0007669"/>
    <property type="project" value="TreeGrafter"/>
</dbReference>
<dbReference type="GO" id="GO:0070403">
    <property type="term" value="F:NAD+ binding"/>
    <property type="evidence" value="ECO:0007669"/>
    <property type="project" value="InterPro"/>
</dbReference>